<gene>
    <name evidence="4" type="ORF">FHY64_10585</name>
</gene>
<proteinExistence type="predicted"/>
<keyword evidence="1 4" id="KW-0808">Transferase</keyword>
<evidence type="ECO:0000259" key="3">
    <source>
        <dbReference type="PROSITE" id="PS51186"/>
    </source>
</evidence>
<evidence type="ECO:0000256" key="1">
    <source>
        <dbReference type="ARBA" id="ARBA00022679"/>
    </source>
</evidence>
<dbReference type="AlphaFoldDB" id="A0A5C5GGK2"/>
<sequence>MIRVAIADPRDPGPRALLEESHAMMQALFPPEDNFYLSVDELAGEDVHFFAATEGDEVLGTGALAVKDGYGEVKSMFTAEAARGRGIGAMILVKIEEWAVALNLPVLKLETGDSLGAAHRLYARAGFVPCGPFGDYGASASSIFMEKKL</sequence>
<dbReference type="InterPro" id="IPR000182">
    <property type="entry name" value="GNAT_dom"/>
</dbReference>
<dbReference type="Gene3D" id="3.40.630.30">
    <property type="match status" value="1"/>
</dbReference>
<comment type="caution">
    <text evidence="4">The sequence shown here is derived from an EMBL/GenBank/DDBJ whole genome shotgun (WGS) entry which is preliminary data.</text>
</comment>
<protein>
    <submittedName>
        <fullName evidence="4">GNAT family N-acetyltransferase</fullName>
    </submittedName>
</protein>
<dbReference type="EMBL" id="VFFF01000001">
    <property type="protein sequence ID" value="TNY33690.1"/>
    <property type="molecule type" value="Genomic_DNA"/>
</dbReference>
<keyword evidence="5" id="KW-1185">Reference proteome</keyword>
<dbReference type="SUPFAM" id="SSF55729">
    <property type="entry name" value="Acyl-CoA N-acyltransferases (Nat)"/>
    <property type="match status" value="1"/>
</dbReference>
<dbReference type="RefSeq" id="WP_140194378.1">
    <property type="nucleotide sequence ID" value="NZ_CP065915.1"/>
</dbReference>
<dbReference type="PROSITE" id="PS51186">
    <property type="entry name" value="GNAT"/>
    <property type="match status" value="1"/>
</dbReference>
<dbReference type="OrthoDB" id="9803233at2"/>
<dbReference type="Pfam" id="PF00583">
    <property type="entry name" value="Acetyltransf_1"/>
    <property type="match status" value="1"/>
</dbReference>
<dbReference type="PANTHER" id="PTHR43877:SF5">
    <property type="entry name" value="BLL8307 PROTEIN"/>
    <property type="match status" value="1"/>
</dbReference>
<reference evidence="4 5" key="1">
    <citation type="submission" date="2019-06" db="EMBL/GenBank/DDBJ databases">
        <title>Genome of new Rhodobacteraceae sp. SM1903.</title>
        <authorList>
            <person name="Ren X."/>
        </authorList>
    </citation>
    <scope>NUCLEOTIDE SEQUENCE [LARGE SCALE GENOMIC DNA]</scope>
    <source>
        <strain evidence="4 5">SM1903</strain>
    </source>
</reference>
<dbReference type="Proteomes" id="UP000314011">
    <property type="component" value="Unassembled WGS sequence"/>
</dbReference>
<dbReference type="CDD" id="cd04301">
    <property type="entry name" value="NAT_SF"/>
    <property type="match status" value="1"/>
</dbReference>
<dbReference type="InterPro" id="IPR050832">
    <property type="entry name" value="Bact_Acetyltransf"/>
</dbReference>
<dbReference type="PANTHER" id="PTHR43877">
    <property type="entry name" value="AMINOALKYLPHOSPHONATE N-ACETYLTRANSFERASE-RELATED-RELATED"/>
    <property type="match status" value="1"/>
</dbReference>
<accession>A0A5C5GGK2</accession>
<name>A0A5C5GGK2_9RHOB</name>
<dbReference type="InterPro" id="IPR016181">
    <property type="entry name" value="Acyl_CoA_acyltransferase"/>
</dbReference>
<evidence type="ECO:0000256" key="2">
    <source>
        <dbReference type="ARBA" id="ARBA00023315"/>
    </source>
</evidence>
<keyword evidence="2" id="KW-0012">Acyltransferase</keyword>
<dbReference type="GO" id="GO:0016747">
    <property type="term" value="F:acyltransferase activity, transferring groups other than amino-acyl groups"/>
    <property type="evidence" value="ECO:0007669"/>
    <property type="project" value="InterPro"/>
</dbReference>
<organism evidence="4 5">
    <name type="scientific">Pelagovum pacificum</name>
    <dbReference type="NCBI Taxonomy" id="2588711"/>
    <lineage>
        <taxon>Bacteria</taxon>
        <taxon>Pseudomonadati</taxon>
        <taxon>Pseudomonadota</taxon>
        <taxon>Alphaproteobacteria</taxon>
        <taxon>Rhodobacterales</taxon>
        <taxon>Paracoccaceae</taxon>
        <taxon>Pelagovum</taxon>
    </lineage>
</organism>
<evidence type="ECO:0000313" key="4">
    <source>
        <dbReference type="EMBL" id="TNY33690.1"/>
    </source>
</evidence>
<evidence type="ECO:0000313" key="5">
    <source>
        <dbReference type="Proteomes" id="UP000314011"/>
    </source>
</evidence>
<feature type="domain" description="N-acetyltransferase" evidence="3">
    <location>
        <begin position="2"/>
        <end position="149"/>
    </location>
</feature>